<keyword evidence="3" id="KW-0472">Membrane</keyword>
<feature type="region of interest" description="Disordered" evidence="2">
    <location>
        <begin position="163"/>
        <end position="245"/>
    </location>
</feature>
<feature type="coiled-coil region" evidence="1">
    <location>
        <begin position="53"/>
        <end position="80"/>
    </location>
</feature>
<feature type="compositionally biased region" description="Basic and acidic residues" evidence="2">
    <location>
        <begin position="205"/>
        <end position="214"/>
    </location>
</feature>
<dbReference type="RefSeq" id="WP_264894031.1">
    <property type="nucleotide sequence ID" value="NZ_BRXE01000043.1"/>
</dbReference>
<evidence type="ECO:0000313" key="6">
    <source>
        <dbReference type="Proteomes" id="UP001064782"/>
    </source>
</evidence>
<comment type="caution">
    <text evidence="5">The sequence shown here is derived from an EMBL/GenBank/DDBJ whole genome shotgun (WGS) entry which is preliminary data.</text>
</comment>
<dbReference type="Proteomes" id="UP001064782">
    <property type="component" value="Unassembled WGS sequence"/>
</dbReference>
<gene>
    <name evidence="5" type="ORF">Mkiyose1413_22720</name>
    <name evidence="4" type="ORF">SRL2020028_34590</name>
</gene>
<keyword evidence="3" id="KW-0812">Transmembrane</keyword>
<evidence type="ECO:0000256" key="3">
    <source>
        <dbReference type="SAM" id="Phobius"/>
    </source>
</evidence>
<dbReference type="EMBL" id="BRXE01000043">
    <property type="protein sequence ID" value="GLB84203.1"/>
    <property type="molecule type" value="Genomic_DNA"/>
</dbReference>
<evidence type="ECO:0000256" key="2">
    <source>
        <dbReference type="SAM" id="MobiDB-lite"/>
    </source>
</evidence>
<keyword evidence="6" id="KW-1185">Reference proteome</keyword>
<evidence type="ECO:0000313" key="5">
    <source>
        <dbReference type="EMBL" id="GLD30389.1"/>
    </source>
</evidence>
<keyword evidence="1" id="KW-0175">Coiled coil</keyword>
<organism evidence="5 6">
    <name type="scientific">Mycobacterium kiyosense</name>
    <dbReference type="NCBI Taxonomy" id="2871094"/>
    <lineage>
        <taxon>Bacteria</taxon>
        <taxon>Bacillati</taxon>
        <taxon>Actinomycetota</taxon>
        <taxon>Actinomycetes</taxon>
        <taxon>Mycobacteriales</taxon>
        <taxon>Mycobacteriaceae</taxon>
        <taxon>Mycobacterium</taxon>
    </lineage>
</organism>
<evidence type="ECO:0000313" key="4">
    <source>
        <dbReference type="EMBL" id="GLB84203.1"/>
    </source>
</evidence>
<dbReference type="AlphaFoldDB" id="A0A9P3UX73"/>
<keyword evidence="3" id="KW-1133">Transmembrane helix</keyword>
<sequence length="245" mass="26598">MSLHVLSALGAEGPSPQSMPTLPTAREFLTSAGFGGVAAVIAAVILALVAYVVARRTAKRDELQIELQEHHRQERREDEQRAAAIDRCWQRLVWVVETAGLEPAANEHATLGLGPELALELLRGLLRDAEQLGDETLAKSVSVYLNQFSLVLAQQAGPLSQFASAQRKEAPREAPAGRQSPPNRESQPGRDAQPTRESPPGRDAPQTREPRHEQPTAATQPASADEQPTETVAAEPAAEGRRRRR</sequence>
<dbReference type="EMBL" id="BRZI01000013">
    <property type="protein sequence ID" value="GLD30389.1"/>
    <property type="molecule type" value="Genomic_DNA"/>
</dbReference>
<name>A0A9P3UX73_9MYCO</name>
<dbReference type="Proteomes" id="UP001165663">
    <property type="component" value="Unassembled WGS sequence"/>
</dbReference>
<protein>
    <submittedName>
        <fullName evidence="5">Uncharacterized protein</fullName>
    </submittedName>
</protein>
<evidence type="ECO:0000256" key="1">
    <source>
        <dbReference type="SAM" id="Coils"/>
    </source>
</evidence>
<reference evidence="5" key="1">
    <citation type="submission" date="2022-08" db="EMBL/GenBank/DDBJ databases">
        <title>Mycobacterium kiyosense sp. nov., scotochromogenic slow-glowing species isolated from respiratory specimens.</title>
        <authorList>
            <person name="Fukano H."/>
            <person name="Kazumi Y."/>
            <person name="Sakagami N."/>
            <person name="Ato M."/>
            <person name="Mitarai S."/>
            <person name="Hoshino Y."/>
        </authorList>
    </citation>
    <scope>NUCLEOTIDE SEQUENCE</scope>
    <source>
        <strain evidence="5">1413</strain>
        <strain evidence="4">SRL2020-028</strain>
    </source>
</reference>
<feature type="transmembrane region" description="Helical" evidence="3">
    <location>
        <begin position="28"/>
        <end position="54"/>
    </location>
</feature>
<proteinExistence type="predicted"/>
<accession>A0A9P3UX73</accession>